<proteinExistence type="predicted"/>
<keyword evidence="3" id="KW-1185">Reference proteome</keyword>
<accession>A0A2J7QAR4</accession>
<dbReference type="SMART" id="SM00596">
    <property type="entry name" value="PRE_C2HC"/>
    <property type="match status" value="1"/>
</dbReference>
<feature type="domain" description="Pre-C2HC" evidence="1">
    <location>
        <begin position="39"/>
        <end position="107"/>
    </location>
</feature>
<dbReference type="AlphaFoldDB" id="A0A2J7QAR4"/>
<protein>
    <recommendedName>
        <fullName evidence="1">Pre-C2HC domain-containing protein</fullName>
    </recommendedName>
</protein>
<dbReference type="InParanoid" id="A0A2J7QAR4"/>
<evidence type="ECO:0000313" key="2">
    <source>
        <dbReference type="EMBL" id="PNF25676.1"/>
    </source>
</evidence>
<dbReference type="Pfam" id="PF07530">
    <property type="entry name" value="PRE_C2HC"/>
    <property type="match status" value="1"/>
</dbReference>
<evidence type="ECO:0000259" key="1">
    <source>
        <dbReference type="SMART" id="SM00596"/>
    </source>
</evidence>
<evidence type="ECO:0000313" key="3">
    <source>
        <dbReference type="Proteomes" id="UP000235965"/>
    </source>
</evidence>
<reference evidence="2 3" key="1">
    <citation type="submission" date="2017-12" db="EMBL/GenBank/DDBJ databases">
        <title>Hemimetabolous genomes reveal molecular basis of termite eusociality.</title>
        <authorList>
            <person name="Harrison M.C."/>
            <person name="Jongepier E."/>
            <person name="Robertson H.M."/>
            <person name="Arning N."/>
            <person name="Bitard-Feildel T."/>
            <person name="Chao H."/>
            <person name="Childers C.P."/>
            <person name="Dinh H."/>
            <person name="Doddapaneni H."/>
            <person name="Dugan S."/>
            <person name="Gowin J."/>
            <person name="Greiner C."/>
            <person name="Han Y."/>
            <person name="Hu H."/>
            <person name="Hughes D.S.T."/>
            <person name="Huylmans A.-K."/>
            <person name="Kemena C."/>
            <person name="Kremer L.P.M."/>
            <person name="Lee S.L."/>
            <person name="Lopez-Ezquerra A."/>
            <person name="Mallet L."/>
            <person name="Monroy-Kuhn J.M."/>
            <person name="Moser A."/>
            <person name="Murali S.C."/>
            <person name="Muzny D.M."/>
            <person name="Otani S."/>
            <person name="Piulachs M.-D."/>
            <person name="Poelchau M."/>
            <person name="Qu J."/>
            <person name="Schaub F."/>
            <person name="Wada-Katsumata A."/>
            <person name="Worley K.C."/>
            <person name="Xie Q."/>
            <person name="Ylla G."/>
            <person name="Poulsen M."/>
            <person name="Gibbs R.A."/>
            <person name="Schal C."/>
            <person name="Richards S."/>
            <person name="Belles X."/>
            <person name="Korb J."/>
            <person name="Bornberg-Bauer E."/>
        </authorList>
    </citation>
    <scope>NUCLEOTIDE SEQUENCE [LARGE SCALE GENOMIC DNA]</scope>
    <source>
        <tissue evidence="2">Whole body</tissue>
    </source>
</reference>
<name>A0A2J7QAR4_9NEOP</name>
<dbReference type="EMBL" id="NEVH01016328">
    <property type="protein sequence ID" value="PNF25676.1"/>
    <property type="molecule type" value="Genomic_DNA"/>
</dbReference>
<feature type="non-terminal residue" evidence="2">
    <location>
        <position position="1"/>
    </location>
</feature>
<comment type="caution">
    <text evidence="2">The sequence shown here is derived from an EMBL/GenBank/DDBJ whole genome shotgun (WGS) entry which is preliminary data.</text>
</comment>
<organism evidence="2 3">
    <name type="scientific">Cryptotermes secundus</name>
    <dbReference type="NCBI Taxonomy" id="105785"/>
    <lineage>
        <taxon>Eukaryota</taxon>
        <taxon>Metazoa</taxon>
        <taxon>Ecdysozoa</taxon>
        <taxon>Arthropoda</taxon>
        <taxon>Hexapoda</taxon>
        <taxon>Insecta</taxon>
        <taxon>Pterygota</taxon>
        <taxon>Neoptera</taxon>
        <taxon>Polyneoptera</taxon>
        <taxon>Dictyoptera</taxon>
        <taxon>Blattodea</taxon>
        <taxon>Blattoidea</taxon>
        <taxon>Termitoidae</taxon>
        <taxon>Kalotermitidae</taxon>
        <taxon>Cryptotermitinae</taxon>
        <taxon>Cryptotermes</taxon>
    </lineage>
</organism>
<sequence length="142" mass="16660">YRKMVREFKTQQIYYHTYQLKEDIAFRIVIHYLHHPTNIEDIKQELAELGHRVRNIINIHHRSTKEPLNLFFVDLEPAPNNKTNYDITGLQNRIVKIEPPHSNKYITASLDLTSDHTPIIATISITVLPKKSKPKLHTSKTN</sequence>
<dbReference type="Proteomes" id="UP000235965">
    <property type="component" value="Unassembled WGS sequence"/>
</dbReference>
<gene>
    <name evidence="2" type="ORF">B7P43_G16268</name>
</gene>
<dbReference type="InterPro" id="IPR006579">
    <property type="entry name" value="Pre_C2HC_dom"/>
</dbReference>